<evidence type="ECO:0000313" key="2">
    <source>
        <dbReference type="Proteomes" id="UP000447355"/>
    </source>
</evidence>
<accession>A0A845GN73</accession>
<reference evidence="1" key="1">
    <citation type="submission" date="2019-12" db="EMBL/GenBank/DDBJ databases">
        <title>Novel species isolated from a subtropical stream in China.</title>
        <authorList>
            <person name="Lu H."/>
        </authorList>
    </citation>
    <scope>NUCLEOTIDE SEQUENCE [LARGE SCALE GENOMIC DNA]</scope>
    <source>
        <strain evidence="1">FT81W</strain>
    </source>
</reference>
<dbReference type="NCBIfam" id="TIGR02243">
    <property type="entry name" value="putative baseplate assembly protein"/>
    <property type="match status" value="1"/>
</dbReference>
<dbReference type="RefSeq" id="WP_161084557.1">
    <property type="nucleotide sequence ID" value="NZ_WWCX01000026.1"/>
</dbReference>
<sequence length="1029" mass="109336">ATLAPPVNRAGRDTLHTRIGNHGDFFADALRRLSDRDAPALRALGSRDLTDPAIALLDAWSVAADVLTFYRERLTNEAYLRTARSERSLRELAAEVGYKPRPGVAATVHLAFLLDASAAPVEIPAGAKTQTVPQPGEQMQTFETDEALQARAEWSMMPPRLTRVPAVKRVDALTRSEFRLNDASLVVRPGERLLFRFGDLQGQQVGREIASARNDVLTGSVVLTLKPRPGLTPDLAAKILALTDETQKKAAQAGDHADPKLVQLLEALVTYLLGASAIDAFSSISETSTGFAAVDNPAGDILAALLTPTHSKPISIESTDIDASLPALETAPEAQLRAPRYLDRKASAGLEANGATRGALLQALLPGMGEHLYAAWGQLPGTTSTPDIAPDLYLLRSVHSPYGANAPLLSSIVRTSNDTDWTTAEIDRRYAFLDGVNDAVHPDSYALIQTPRVQNASSHTVRFARVIGASTANRGDYSLNSKVTRLELVDPDSGKMLDVLHDIEENLGDLATSLAYHRNTVYAVQSELVTLATEPIVDDVGGDNVILNGLYDGLDVGRWIIVAGERTDITANGVALPGIRDGELAMIDAIKQVADPASPADSRHTVVYLRNKLAFTYRRSSVIVYGNVVPASHGETVSEVMGSGDARARLAAYTLKRAPLTYVAAPTASGVRATQIVRVNDVRWNEVDSLLDAASGQRAYELSTDATGAATAVFGDGVHGARLPTGQDNLRAQFRVGIGRSGNVQPGQITLLSTRPLGVQGVINPLRAAGGADRDGIEQIRRNLPQAVLALSPRSRLVSVQDYACFAQRFAAIGHAQAAKLADGGASVVYVTLAGVGDIPLDPKGALLENLNQAFHTYGDPALPVQLGARELISLVLQAKVAIDADADWNVVEPRLRARLLDVFSFDRAQLGRSVYLSAAVAAMQTTPGVAWVDVDVFGGISELALRDKDALAAAVAVLEQQAGGGAVQQLVACAPAMAASGAPQSRQDQIAQRDGELPRFLPAQMAMLAPDVPGTLVFNLVETEGKSC</sequence>
<comment type="caution">
    <text evidence="1">The sequence shown here is derived from an EMBL/GenBank/DDBJ whole genome shotgun (WGS) entry which is preliminary data.</text>
</comment>
<dbReference type="AlphaFoldDB" id="A0A845GN73"/>
<name>A0A845GN73_9BURK</name>
<proteinExistence type="predicted"/>
<dbReference type="InterPro" id="IPR011749">
    <property type="entry name" value="CHP02243"/>
</dbReference>
<dbReference type="Proteomes" id="UP000447355">
    <property type="component" value="Unassembled WGS sequence"/>
</dbReference>
<feature type="non-terminal residue" evidence="1">
    <location>
        <position position="1"/>
    </location>
</feature>
<organism evidence="1 2">
    <name type="scientific">Duganella vulcania</name>
    <dbReference type="NCBI Taxonomy" id="2692166"/>
    <lineage>
        <taxon>Bacteria</taxon>
        <taxon>Pseudomonadati</taxon>
        <taxon>Pseudomonadota</taxon>
        <taxon>Betaproteobacteria</taxon>
        <taxon>Burkholderiales</taxon>
        <taxon>Oxalobacteraceae</taxon>
        <taxon>Telluria group</taxon>
        <taxon>Duganella</taxon>
    </lineage>
</organism>
<protein>
    <submittedName>
        <fullName evidence="1">Putative baseplate assembly protein</fullName>
    </submittedName>
</protein>
<gene>
    <name evidence="1" type="ORF">GTP90_16360</name>
</gene>
<evidence type="ECO:0000313" key="1">
    <source>
        <dbReference type="EMBL" id="MYM95441.1"/>
    </source>
</evidence>
<dbReference type="EMBL" id="WWCX01000026">
    <property type="protein sequence ID" value="MYM95441.1"/>
    <property type="molecule type" value="Genomic_DNA"/>
</dbReference>